<reference evidence="2" key="1">
    <citation type="submission" date="2019-08" db="EMBL/GenBank/DDBJ databases">
        <title>The genome of the North American firefly Photinus pyralis.</title>
        <authorList>
            <consortium name="Photinus pyralis genome working group"/>
            <person name="Fallon T.R."/>
            <person name="Sander Lower S.E."/>
            <person name="Weng J.-K."/>
        </authorList>
    </citation>
    <scope>NUCLEOTIDE SEQUENCE</scope>
    <source>
        <strain evidence="2">TRF0915ILg1</strain>
        <tissue evidence="2">Whole body</tissue>
    </source>
</reference>
<dbReference type="Pfam" id="PF13843">
    <property type="entry name" value="DDE_Tnp_1_7"/>
    <property type="match status" value="1"/>
</dbReference>
<feature type="domain" description="PiggyBac transposable element-derived protein" evidence="1">
    <location>
        <begin position="4"/>
        <end position="112"/>
    </location>
</feature>
<keyword evidence="3" id="KW-1185">Reference proteome</keyword>
<dbReference type="OrthoDB" id="6609151at2759"/>
<dbReference type="Proteomes" id="UP000801492">
    <property type="component" value="Unassembled WGS sequence"/>
</dbReference>
<protein>
    <recommendedName>
        <fullName evidence="1">PiggyBac transposable element-derived protein domain-containing protein</fullName>
    </recommendedName>
</protein>
<dbReference type="PANTHER" id="PTHR46599:SF3">
    <property type="entry name" value="PIGGYBAC TRANSPOSABLE ELEMENT-DERIVED PROTEIN 4"/>
    <property type="match status" value="1"/>
</dbReference>
<accession>A0A8K0CW73</accession>
<dbReference type="AlphaFoldDB" id="A0A8K0CW73"/>
<gene>
    <name evidence="2" type="ORF">ILUMI_14641</name>
</gene>
<dbReference type="InterPro" id="IPR029526">
    <property type="entry name" value="PGBD"/>
</dbReference>
<name>A0A8K0CW73_IGNLU</name>
<dbReference type="EMBL" id="VTPC01029470">
    <property type="protein sequence ID" value="KAF2891532.1"/>
    <property type="molecule type" value="Genomic_DNA"/>
</dbReference>
<dbReference type="PANTHER" id="PTHR46599">
    <property type="entry name" value="PIGGYBAC TRANSPOSABLE ELEMENT-DERIVED PROTEIN 4"/>
    <property type="match status" value="1"/>
</dbReference>
<evidence type="ECO:0000259" key="1">
    <source>
        <dbReference type="Pfam" id="PF13843"/>
    </source>
</evidence>
<sequence length="142" mass="16383">MPQFEKRKRKRGEYESMHNNNGTIGYLWMATKEVMVLSNCHGNESVEISRTGKDETKIKLSCPEAIQFYNSPMGGVDLSDQLTSLYEVEKKSMKWCKKVFYELLLTTAVNAWIIYKELKNKPNMPFLSFLVNLSESLISTGR</sequence>
<comment type="caution">
    <text evidence="2">The sequence shown here is derived from an EMBL/GenBank/DDBJ whole genome shotgun (WGS) entry which is preliminary data.</text>
</comment>
<evidence type="ECO:0000313" key="3">
    <source>
        <dbReference type="Proteomes" id="UP000801492"/>
    </source>
</evidence>
<organism evidence="2 3">
    <name type="scientific">Ignelater luminosus</name>
    <name type="common">Cucubano</name>
    <name type="synonym">Pyrophorus luminosus</name>
    <dbReference type="NCBI Taxonomy" id="2038154"/>
    <lineage>
        <taxon>Eukaryota</taxon>
        <taxon>Metazoa</taxon>
        <taxon>Ecdysozoa</taxon>
        <taxon>Arthropoda</taxon>
        <taxon>Hexapoda</taxon>
        <taxon>Insecta</taxon>
        <taxon>Pterygota</taxon>
        <taxon>Neoptera</taxon>
        <taxon>Endopterygota</taxon>
        <taxon>Coleoptera</taxon>
        <taxon>Polyphaga</taxon>
        <taxon>Elateriformia</taxon>
        <taxon>Elateroidea</taxon>
        <taxon>Elateridae</taxon>
        <taxon>Agrypninae</taxon>
        <taxon>Pyrophorini</taxon>
        <taxon>Ignelater</taxon>
    </lineage>
</organism>
<evidence type="ECO:0000313" key="2">
    <source>
        <dbReference type="EMBL" id="KAF2891532.1"/>
    </source>
</evidence>
<proteinExistence type="predicted"/>